<keyword evidence="2" id="KW-1208">Phospholipid metabolism</keyword>
<name>A0ABN7AZ74_9HEMI</name>
<dbReference type="SUPFAM" id="SSF56112">
    <property type="entry name" value="Protein kinase-like (PK-like)"/>
    <property type="match status" value="1"/>
</dbReference>
<dbReference type="Proteomes" id="UP001307889">
    <property type="component" value="Chromosome 8"/>
</dbReference>
<dbReference type="EMBL" id="AP028916">
    <property type="protein sequence ID" value="BES97464.1"/>
    <property type="molecule type" value="Genomic_DNA"/>
</dbReference>
<organism evidence="4 5">
    <name type="scientific">Nesidiocoris tenuis</name>
    <dbReference type="NCBI Taxonomy" id="355587"/>
    <lineage>
        <taxon>Eukaryota</taxon>
        <taxon>Metazoa</taxon>
        <taxon>Ecdysozoa</taxon>
        <taxon>Arthropoda</taxon>
        <taxon>Hexapoda</taxon>
        <taxon>Insecta</taxon>
        <taxon>Pterygota</taxon>
        <taxon>Neoptera</taxon>
        <taxon>Paraneoptera</taxon>
        <taxon>Hemiptera</taxon>
        <taxon>Heteroptera</taxon>
        <taxon>Panheteroptera</taxon>
        <taxon>Cimicomorpha</taxon>
        <taxon>Miridae</taxon>
        <taxon>Dicyphina</taxon>
        <taxon>Nesidiocoris</taxon>
    </lineage>
</organism>
<protein>
    <submittedName>
        <fullName evidence="4">Choline ethanolamine</fullName>
    </submittedName>
</protein>
<dbReference type="Gene3D" id="3.90.1200.10">
    <property type="match status" value="1"/>
</dbReference>
<accession>A0ABN7AZ74</accession>
<keyword evidence="5" id="KW-1185">Reference proteome</keyword>
<keyword evidence="1" id="KW-0443">Lipid metabolism</keyword>
<evidence type="ECO:0000256" key="2">
    <source>
        <dbReference type="ARBA" id="ARBA00023264"/>
    </source>
</evidence>
<dbReference type="PANTHER" id="PTHR22603">
    <property type="entry name" value="CHOLINE/ETHANOALAMINE KINASE"/>
    <property type="match status" value="1"/>
</dbReference>
<evidence type="ECO:0000313" key="4">
    <source>
        <dbReference type="EMBL" id="BES97464.1"/>
    </source>
</evidence>
<proteinExistence type="inferred from homology"/>
<dbReference type="CDD" id="cd05156">
    <property type="entry name" value="ChoK_euk"/>
    <property type="match status" value="1"/>
</dbReference>
<reference evidence="4 5" key="1">
    <citation type="submission" date="2023-09" db="EMBL/GenBank/DDBJ databases">
        <title>Nesidiocoris tenuis whole genome shotgun sequence.</title>
        <authorList>
            <person name="Shibata T."/>
            <person name="Shimoda M."/>
            <person name="Kobayashi T."/>
            <person name="Uehara T."/>
        </authorList>
    </citation>
    <scope>NUCLEOTIDE SEQUENCE [LARGE SCALE GENOMIC DNA]</scope>
    <source>
        <strain evidence="4 5">Japan</strain>
    </source>
</reference>
<dbReference type="InterPro" id="IPR011009">
    <property type="entry name" value="Kinase-like_dom_sf"/>
</dbReference>
<comment type="similarity">
    <text evidence="3">Belongs to the choline/ethanolamine kinase family.</text>
</comment>
<sequence length="375" mass="43133">MGIKETMLYGGDVDMIESAVRICRGYLHGAWKKIGPQDVTVKRLSGGLSNILYHVQLNHPSESTRPKQVLLRLYGQTQCEGALENLITESVIFTLLSERKIGPKLFGIFPGGRIEEYIPASPLKPEEMSDPQVNPLVAETIAAVHCMNVPINKEPRWIWDTIQRWLNTIPDTTPCGNPLEQELLSFNLQEELDWLKSHLSKVPSPVVFCHNDLQQGNILRHNTCPEKIVIIDFEYCAYNYRGFDLANHFIEWTYDYNQPKHPYFGAFKDRYSSPQQMKKFIEVYLQALFARDTHQSKLEVNNVKSIMKEIKHYTLASHLLWGVWAIVQSRVSKITFGYCEYAHERLTSYYKLKNAILAGSKEQTAAVKRKVIELD</sequence>
<keyword evidence="1" id="KW-0444">Lipid biosynthesis</keyword>
<evidence type="ECO:0000313" key="5">
    <source>
        <dbReference type="Proteomes" id="UP001307889"/>
    </source>
</evidence>
<gene>
    <name evidence="4" type="ORF">NTJ_10278</name>
</gene>
<dbReference type="Pfam" id="PF01633">
    <property type="entry name" value="Choline_kinase"/>
    <property type="match status" value="1"/>
</dbReference>
<keyword evidence="1" id="KW-0594">Phospholipid biosynthesis</keyword>
<evidence type="ECO:0000256" key="1">
    <source>
        <dbReference type="ARBA" id="ARBA00023209"/>
    </source>
</evidence>
<dbReference type="PANTHER" id="PTHR22603:SF93">
    <property type="entry name" value="RE24176P"/>
    <property type="match status" value="1"/>
</dbReference>
<dbReference type="Gene3D" id="3.30.200.20">
    <property type="entry name" value="Phosphorylase Kinase, domain 1"/>
    <property type="match status" value="1"/>
</dbReference>
<evidence type="ECO:0000256" key="3">
    <source>
        <dbReference type="ARBA" id="ARBA00038211"/>
    </source>
</evidence>